<accession>A0A8S9I0W3</accession>
<evidence type="ECO:0000256" key="4">
    <source>
        <dbReference type="ARBA" id="ARBA00022777"/>
    </source>
</evidence>
<dbReference type="GO" id="GO:0005524">
    <property type="term" value="F:ATP binding"/>
    <property type="evidence" value="ECO:0007669"/>
    <property type="project" value="UniProtKB-KW"/>
</dbReference>
<keyword evidence="1" id="KW-0723">Serine/threonine-protein kinase</keyword>
<dbReference type="SUPFAM" id="SSF56112">
    <property type="entry name" value="Protein kinase-like (PK-like)"/>
    <property type="match status" value="1"/>
</dbReference>
<keyword evidence="4" id="KW-0418">Kinase</keyword>
<dbReference type="InterPro" id="IPR011009">
    <property type="entry name" value="Kinase-like_dom_sf"/>
</dbReference>
<dbReference type="GO" id="GO:0005886">
    <property type="term" value="C:plasma membrane"/>
    <property type="evidence" value="ECO:0007669"/>
    <property type="project" value="TreeGrafter"/>
</dbReference>
<comment type="caution">
    <text evidence="6">The sequence shown here is derived from an EMBL/GenBank/DDBJ whole genome shotgun (WGS) entry which is preliminary data.</text>
</comment>
<dbReference type="Proteomes" id="UP000712281">
    <property type="component" value="Unassembled WGS sequence"/>
</dbReference>
<evidence type="ECO:0000313" key="6">
    <source>
        <dbReference type="EMBL" id="KAF2563527.1"/>
    </source>
</evidence>
<dbReference type="PANTHER" id="PTHR27002:SF739">
    <property type="entry name" value="RECEPTOR-LIKE SERINE_THREONINE-PROTEIN KINASE"/>
    <property type="match status" value="1"/>
</dbReference>
<organism evidence="6">
    <name type="scientific">Brassica cretica</name>
    <name type="common">Mustard</name>
    <dbReference type="NCBI Taxonomy" id="69181"/>
    <lineage>
        <taxon>Eukaryota</taxon>
        <taxon>Viridiplantae</taxon>
        <taxon>Streptophyta</taxon>
        <taxon>Embryophyta</taxon>
        <taxon>Tracheophyta</taxon>
        <taxon>Spermatophyta</taxon>
        <taxon>Magnoliopsida</taxon>
        <taxon>eudicotyledons</taxon>
        <taxon>Gunneridae</taxon>
        <taxon>Pentapetalae</taxon>
        <taxon>rosids</taxon>
        <taxon>malvids</taxon>
        <taxon>Brassicales</taxon>
        <taxon>Brassicaceae</taxon>
        <taxon>Brassiceae</taxon>
        <taxon>Brassica</taxon>
    </lineage>
</organism>
<evidence type="ECO:0000256" key="3">
    <source>
        <dbReference type="ARBA" id="ARBA00022741"/>
    </source>
</evidence>
<evidence type="ECO:0000256" key="1">
    <source>
        <dbReference type="ARBA" id="ARBA00022527"/>
    </source>
</evidence>
<evidence type="ECO:0000313" key="7">
    <source>
        <dbReference type="EMBL" id="KAF2596229.1"/>
    </source>
</evidence>
<evidence type="ECO:0000256" key="5">
    <source>
        <dbReference type="ARBA" id="ARBA00022840"/>
    </source>
</evidence>
<dbReference type="EMBL" id="QGKW02000717">
    <property type="protein sequence ID" value="KAF2596229.1"/>
    <property type="molecule type" value="Genomic_DNA"/>
</dbReference>
<keyword evidence="5" id="KW-0067">ATP-binding</keyword>
<dbReference type="Gene3D" id="3.30.200.20">
    <property type="entry name" value="Phosphorylase Kinase, domain 1"/>
    <property type="match status" value="1"/>
</dbReference>
<dbReference type="GO" id="GO:0004674">
    <property type="term" value="F:protein serine/threonine kinase activity"/>
    <property type="evidence" value="ECO:0007669"/>
    <property type="project" value="UniProtKB-KW"/>
</dbReference>
<keyword evidence="2" id="KW-0808">Transferase</keyword>
<sequence length="181" mass="20431">MPAAGAIGVVKRLSTKSGKRMIAFKNEVELMSKLRHRNLMRILGCFVELVEKMLIYKYLYNFIFVASPGRPSMIGRYIQWLRTPRGQSLLVVLLIKRISLKMSLAAPNTEGKLWKNTMEGSVTVDFYVLLAIDPLAVVLQWKGLGRWLHEKQGFETRTGPAGSTVTQWARRVRSGPKLGIA</sequence>
<proteinExistence type="predicted"/>
<evidence type="ECO:0000256" key="2">
    <source>
        <dbReference type="ARBA" id="ARBA00022679"/>
    </source>
</evidence>
<dbReference type="EMBL" id="QGKY02001250">
    <property type="protein sequence ID" value="KAF2563527.1"/>
    <property type="molecule type" value="Genomic_DNA"/>
</dbReference>
<name>A0A8S9I0W3_BRACR</name>
<dbReference type="PANTHER" id="PTHR27002">
    <property type="entry name" value="RECEPTOR-LIKE SERINE/THREONINE-PROTEIN KINASE SD1-8"/>
    <property type="match status" value="1"/>
</dbReference>
<keyword evidence="3" id="KW-0547">Nucleotide-binding</keyword>
<dbReference type="AlphaFoldDB" id="A0A8S9I0W3"/>
<evidence type="ECO:0008006" key="8">
    <source>
        <dbReference type="Google" id="ProtNLM"/>
    </source>
</evidence>
<gene>
    <name evidence="7" type="ORF">F2Q68_00009830</name>
    <name evidence="6" type="ORF">F2Q70_00016862</name>
</gene>
<protein>
    <recommendedName>
        <fullName evidence="8">Serine-threonine/tyrosine-protein kinase catalytic domain-containing protein</fullName>
    </recommendedName>
</protein>
<reference evidence="6" key="1">
    <citation type="submission" date="2019-12" db="EMBL/GenBank/DDBJ databases">
        <title>Genome sequencing and annotation of Brassica cretica.</title>
        <authorList>
            <person name="Studholme D.J."/>
            <person name="Sarris P.F."/>
        </authorList>
    </citation>
    <scope>NUCLEOTIDE SEQUENCE</scope>
    <source>
        <strain evidence="7">PFS-001/15</strain>
        <strain evidence="6">PFS-102/07</strain>
        <tissue evidence="6">Leaf</tissue>
    </source>
</reference>